<organism evidence="2 3">
    <name type="scientific">Microbacterium phage ArMaWen</name>
    <dbReference type="NCBI Taxonomy" id="2500786"/>
    <lineage>
        <taxon>Viruses</taxon>
        <taxon>Duplodnaviria</taxon>
        <taxon>Heunggongvirae</taxon>
        <taxon>Uroviricota</taxon>
        <taxon>Caudoviricetes</taxon>
        <taxon>Eekayvirinae</taxon>
        <taxon>Tinytimothyvirus</taxon>
        <taxon>Tinytimothyvirus alex44</taxon>
    </lineage>
</organism>
<protein>
    <submittedName>
        <fullName evidence="2">Minor tail protein</fullName>
    </submittedName>
</protein>
<evidence type="ECO:0000313" key="3">
    <source>
        <dbReference type="Proteomes" id="UP000286843"/>
    </source>
</evidence>
<sequence length="146" mass="15728">MTAAAAKKTGDKTVDKDAEKNIPVPGSGDKKPVDDKSADGGSVETKPEVEEKDGNLIVYKDEEWVKVSAANKALDDLRDELSKESTPAEESDDQRDGNDLLNDAWVALNNELDDGVAKDQVLGALTAVQSRAREVVLEHAARRKNA</sequence>
<gene>
    <name evidence="2" type="primary">51</name>
    <name evidence="2" type="ORF">SEA_ARMAWEN_51</name>
</gene>
<feature type="compositionally biased region" description="Basic and acidic residues" evidence="1">
    <location>
        <begin position="73"/>
        <end position="83"/>
    </location>
</feature>
<feature type="region of interest" description="Disordered" evidence="1">
    <location>
        <begin position="1"/>
        <end position="49"/>
    </location>
</feature>
<evidence type="ECO:0000313" key="2">
    <source>
        <dbReference type="EMBL" id="AZV01813.1"/>
    </source>
</evidence>
<proteinExistence type="predicted"/>
<name>A0A3T0IP37_9CAUD</name>
<feature type="region of interest" description="Disordered" evidence="1">
    <location>
        <begin position="73"/>
        <end position="98"/>
    </location>
</feature>
<feature type="compositionally biased region" description="Basic and acidic residues" evidence="1">
    <location>
        <begin position="28"/>
        <end position="38"/>
    </location>
</feature>
<dbReference type="Proteomes" id="UP000286843">
    <property type="component" value="Segment"/>
</dbReference>
<dbReference type="EMBL" id="MK308638">
    <property type="protein sequence ID" value="AZV01813.1"/>
    <property type="molecule type" value="Genomic_DNA"/>
</dbReference>
<reference evidence="2 3" key="1">
    <citation type="submission" date="2018-12" db="EMBL/GenBank/DDBJ databases">
        <authorList>
            <person name="Coleman S.T."/>
            <person name="Adewumi O.M."/>
            <person name="Alachi P."/>
            <person name="Anderson S.J."/>
            <person name="Bakarey A.S."/>
            <person name="Beyer A.R."/>
            <person name="Biederman W.H."/>
            <person name="Bollivar D.W."/>
            <person name="Butela K.A."/>
            <person name="Byrum C.A."/>
            <person name="Collins D.P."/>
            <person name="Cresawn S.G."/>
            <person name="Dougan K.E."/>
            <person name="Duffy I."/>
            <person name="Eivazova E.R."/>
            <person name="Engstrom E.M."/>
            <person name="Fallest-Strobl P.C."/>
            <person name="Godde J.S."/>
            <person name="Lee J.S."/>
            <person name="Long J.A."/>
            <person name="Mastrapaolo M.D."/>
            <person name="Mathur V."/>
            <person name="Mesich B.L."/>
            <person name="Mitchell J.C."/>
            <person name="Moore R."/>
            <person name="Pandey S."/>
            <person name="Pollack M.J."/>
            <person name="Porter M.L."/>
            <person name="Reid N.M."/>
            <person name="Salvitti L.R."/>
            <person name="Sayre B.L."/>
            <person name="Schrock T.A."/>
            <person name="Sconiers W.B."/>
            <person name="Sheehy R."/>
            <person name="Shows K.H."/>
            <person name="Sprenkle A.B."/>
            <person name="Swerdlow S.J."/>
            <person name="Theoret J.R."/>
            <person name="Thompson K.M."/>
            <person name="Tibbetts T.J."/>
            <person name="Tigges M."/>
            <person name="Van A.R."/>
            <person name="Washington J.M."/>
            <person name="Windsor E.J."/>
            <person name="Garlena R.A."/>
            <person name="Russell D.A."/>
            <person name="Pope W.H."/>
            <person name="Jacobs-Sera D."/>
            <person name="Hatfull G.F."/>
        </authorList>
    </citation>
    <scope>NUCLEOTIDE SEQUENCE [LARGE SCALE GENOMIC DNA]</scope>
</reference>
<accession>A0A3T0IP37</accession>
<evidence type="ECO:0000256" key="1">
    <source>
        <dbReference type="SAM" id="MobiDB-lite"/>
    </source>
</evidence>
<feature type="compositionally biased region" description="Basic and acidic residues" evidence="1">
    <location>
        <begin position="8"/>
        <end position="20"/>
    </location>
</feature>